<dbReference type="Pfam" id="PF00975">
    <property type="entry name" value="Thioesterase"/>
    <property type="match status" value="1"/>
</dbReference>
<dbReference type="Proteomes" id="UP000195880">
    <property type="component" value="Chromosome"/>
</dbReference>
<dbReference type="Gene3D" id="3.40.50.1820">
    <property type="entry name" value="alpha/beta hydrolase"/>
    <property type="match status" value="1"/>
</dbReference>
<organism evidence="3 4">
    <name type="scientific">Streptomyces alboflavus</name>
    <dbReference type="NCBI Taxonomy" id="67267"/>
    <lineage>
        <taxon>Bacteria</taxon>
        <taxon>Bacillati</taxon>
        <taxon>Actinomycetota</taxon>
        <taxon>Actinomycetes</taxon>
        <taxon>Kitasatosporales</taxon>
        <taxon>Streptomycetaceae</taxon>
        <taxon>Streptomyces</taxon>
    </lineage>
</organism>
<accession>A0A1Z1WKT3</accession>
<comment type="similarity">
    <text evidence="1">Belongs to the thioesterase family.</text>
</comment>
<reference evidence="3 4" key="1">
    <citation type="submission" date="2017-05" db="EMBL/GenBank/DDBJ databases">
        <title>Streptomyces alboflavus Genome sequencing and assembly.</title>
        <authorList>
            <person name="Wang Y."/>
            <person name="Du B."/>
            <person name="Ding Y."/>
            <person name="Liu H."/>
            <person name="Hou Q."/>
            <person name="Liu K."/>
            <person name="Wang C."/>
            <person name="Yao L."/>
        </authorList>
    </citation>
    <scope>NUCLEOTIDE SEQUENCE [LARGE SCALE GENOMIC DNA]</scope>
    <source>
        <strain evidence="3 4">MDJK44</strain>
    </source>
</reference>
<proteinExistence type="inferred from homology"/>
<dbReference type="PANTHER" id="PTHR11487">
    <property type="entry name" value="THIOESTERASE"/>
    <property type="match status" value="1"/>
</dbReference>
<dbReference type="InterPro" id="IPR012223">
    <property type="entry name" value="TEII"/>
</dbReference>
<evidence type="ECO:0000313" key="4">
    <source>
        <dbReference type="Proteomes" id="UP000195880"/>
    </source>
</evidence>
<feature type="domain" description="Thioesterase" evidence="2">
    <location>
        <begin position="2"/>
        <end position="200"/>
    </location>
</feature>
<dbReference type="AlphaFoldDB" id="A0A1Z1WKT3"/>
<evidence type="ECO:0000259" key="2">
    <source>
        <dbReference type="Pfam" id="PF00975"/>
    </source>
</evidence>
<dbReference type="KEGG" id="salf:SMD44_06525"/>
<evidence type="ECO:0000256" key="1">
    <source>
        <dbReference type="ARBA" id="ARBA00007169"/>
    </source>
</evidence>
<sequence length="212" mass="22915">MPADVQLLAVQYPGRGDRLSEQLVGSVAEMSAAIAAELRQLEPVDYVLFGHSLGGLVAYETALAMSDSGFPPRCLYVSCCAAPSDDFRGRTHLASDEELWTTVCELGGVDPAIAENEELRQLILPTLRSDIGAMETYRPSAEARPLPCPVRCYHSPQDPLTEGADMTAWSATTAADFSIRERSGGHFHLWIDADELVGDIAGPLSRHEKLSA</sequence>
<dbReference type="PANTHER" id="PTHR11487:SF0">
    <property type="entry name" value="S-ACYL FATTY ACID SYNTHASE THIOESTERASE, MEDIUM CHAIN"/>
    <property type="match status" value="1"/>
</dbReference>
<dbReference type="InterPro" id="IPR001031">
    <property type="entry name" value="Thioesterase"/>
</dbReference>
<keyword evidence="4" id="KW-1185">Reference proteome</keyword>
<protein>
    <recommendedName>
        <fullName evidence="2">Thioesterase domain-containing protein</fullName>
    </recommendedName>
</protein>
<dbReference type="InterPro" id="IPR029058">
    <property type="entry name" value="AB_hydrolase_fold"/>
</dbReference>
<dbReference type="SUPFAM" id="SSF53474">
    <property type="entry name" value="alpha/beta-Hydrolases"/>
    <property type="match status" value="1"/>
</dbReference>
<gene>
    <name evidence="3" type="ORF">SMD44_06525</name>
</gene>
<evidence type="ECO:0000313" key="3">
    <source>
        <dbReference type="EMBL" id="ARX87044.1"/>
    </source>
</evidence>
<name>A0A1Z1WKT3_9ACTN</name>
<dbReference type="EMBL" id="CP021748">
    <property type="protein sequence ID" value="ARX87044.1"/>
    <property type="molecule type" value="Genomic_DNA"/>
</dbReference>
<dbReference type="GO" id="GO:0008610">
    <property type="term" value="P:lipid biosynthetic process"/>
    <property type="evidence" value="ECO:0007669"/>
    <property type="project" value="TreeGrafter"/>
</dbReference>